<gene>
    <name evidence="2" type="ORF">CC80DRAFT_508851</name>
</gene>
<name>A0A6A5TIF1_9PLEO</name>
<evidence type="ECO:0000313" key="2">
    <source>
        <dbReference type="EMBL" id="KAF1951432.1"/>
    </source>
</evidence>
<dbReference type="Proteomes" id="UP000800035">
    <property type="component" value="Unassembled WGS sequence"/>
</dbReference>
<sequence length="305" mass="32418">MSGPHTPTEQTSSEPPSSPPPNNSPSARFFNDPDDPSPTELVFFRREVEHARRTGRPIPTFVPARRVRSAMDLSTRSGAQDDSASEASTEGRQTTASSPGVSAASSPGVSAASSQGDTRMIDSEDDGQASDYSTSPGKENYSPHYPPYEYGNEEQPPQTAGPSETTYTRTIDPFNPFGINPFHTGAARPEANRQEPFRLSTDFRAPTTPRREPVRPTAFQAGAGSSSVTATTPSSSRAATNPADTAPSSAGPSSTSAGSGEVVDTSDLFRSLNTSMMASMTTPYRPKPNSKSEVKKSPSSHDLRR</sequence>
<feature type="compositionally biased region" description="Polar residues" evidence="1">
    <location>
        <begin position="1"/>
        <end position="11"/>
    </location>
</feature>
<organism evidence="2 3">
    <name type="scientific">Byssothecium circinans</name>
    <dbReference type="NCBI Taxonomy" id="147558"/>
    <lineage>
        <taxon>Eukaryota</taxon>
        <taxon>Fungi</taxon>
        <taxon>Dikarya</taxon>
        <taxon>Ascomycota</taxon>
        <taxon>Pezizomycotina</taxon>
        <taxon>Dothideomycetes</taxon>
        <taxon>Pleosporomycetidae</taxon>
        <taxon>Pleosporales</taxon>
        <taxon>Massarineae</taxon>
        <taxon>Massarinaceae</taxon>
        <taxon>Byssothecium</taxon>
    </lineage>
</organism>
<evidence type="ECO:0000256" key="1">
    <source>
        <dbReference type="SAM" id="MobiDB-lite"/>
    </source>
</evidence>
<reference evidence="2" key="1">
    <citation type="journal article" date="2020" name="Stud. Mycol.">
        <title>101 Dothideomycetes genomes: a test case for predicting lifestyles and emergence of pathogens.</title>
        <authorList>
            <person name="Haridas S."/>
            <person name="Albert R."/>
            <person name="Binder M."/>
            <person name="Bloem J."/>
            <person name="Labutti K."/>
            <person name="Salamov A."/>
            <person name="Andreopoulos B."/>
            <person name="Baker S."/>
            <person name="Barry K."/>
            <person name="Bills G."/>
            <person name="Bluhm B."/>
            <person name="Cannon C."/>
            <person name="Castanera R."/>
            <person name="Culley D."/>
            <person name="Daum C."/>
            <person name="Ezra D."/>
            <person name="Gonzalez J."/>
            <person name="Henrissat B."/>
            <person name="Kuo A."/>
            <person name="Liang C."/>
            <person name="Lipzen A."/>
            <person name="Lutzoni F."/>
            <person name="Magnuson J."/>
            <person name="Mondo S."/>
            <person name="Nolan M."/>
            <person name="Ohm R."/>
            <person name="Pangilinan J."/>
            <person name="Park H.-J."/>
            <person name="Ramirez L."/>
            <person name="Alfaro M."/>
            <person name="Sun H."/>
            <person name="Tritt A."/>
            <person name="Yoshinaga Y."/>
            <person name="Zwiers L.-H."/>
            <person name="Turgeon B."/>
            <person name="Goodwin S."/>
            <person name="Spatafora J."/>
            <person name="Crous P."/>
            <person name="Grigoriev I."/>
        </authorList>
    </citation>
    <scope>NUCLEOTIDE SEQUENCE</scope>
    <source>
        <strain evidence="2">CBS 675.92</strain>
    </source>
</reference>
<feature type="compositionally biased region" description="Basic and acidic residues" evidence="1">
    <location>
        <begin position="290"/>
        <end position="305"/>
    </location>
</feature>
<feature type="compositionally biased region" description="Low complexity" evidence="1">
    <location>
        <begin position="96"/>
        <end position="114"/>
    </location>
</feature>
<feature type="compositionally biased region" description="Low complexity" evidence="1">
    <location>
        <begin position="215"/>
        <end position="260"/>
    </location>
</feature>
<dbReference type="EMBL" id="ML977017">
    <property type="protein sequence ID" value="KAF1951432.1"/>
    <property type="molecule type" value="Genomic_DNA"/>
</dbReference>
<feature type="compositionally biased region" description="Polar residues" evidence="1">
    <location>
        <begin position="72"/>
        <end position="95"/>
    </location>
</feature>
<dbReference type="AlphaFoldDB" id="A0A6A5TIF1"/>
<feature type="compositionally biased region" description="Polar residues" evidence="1">
    <location>
        <begin position="155"/>
        <end position="169"/>
    </location>
</feature>
<protein>
    <submittedName>
        <fullName evidence="2">Uncharacterized protein</fullName>
    </submittedName>
</protein>
<proteinExistence type="predicted"/>
<accession>A0A6A5TIF1</accession>
<feature type="compositionally biased region" description="Basic and acidic residues" evidence="1">
    <location>
        <begin position="43"/>
        <end position="52"/>
    </location>
</feature>
<feature type="region of interest" description="Disordered" evidence="1">
    <location>
        <begin position="1"/>
        <end position="305"/>
    </location>
</feature>
<evidence type="ECO:0000313" key="3">
    <source>
        <dbReference type="Proteomes" id="UP000800035"/>
    </source>
</evidence>
<feature type="compositionally biased region" description="Polar residues" evidence="1">
    <location>
        <begin position="271"/>
        <end position="282"/>
    </location>
</feature>
<keyword evidence="3" id="KW-1185">Reference proteome</keyword>